<feature type="region of interest" description="Disordered" evidence="1">
    <location>
        <begin position="286"/>
        <end position="316"/>
    </location>
</feature>
<evidence type="ECO:0000256" key="1">
    <source>
        <dbReference type="SAM" id="MobiDB-lite"/>
    </source>
</evidence>
<dbReference type="Proteomes" id="UP000321413">
    <property type="component" value="Unassembled WGS sequence"/>
</dbReference>
<keyword evidence="3" id="KW-1185">Reference proteome</keyword>
<dbReference type="AlphaFoldDB" id="A0A5C7G107"/>
<protein>
    <submittedName>
        <fullName evidence="2">TrfA protein</fullName>
    </submittedName>
</protein>
<dbReference type="RefSeq" id="WP_147937435.1">
    <property type="nucleotide sequence ID" value="NZ_VPFD01000049.1"/>
</dbReference>
<feature type="compositionally biased region" description="Polar residues" evidence="1">
    <location>
        <begin position="301"/>
        <end position="316"/>
    </location>
</feature>
<evidence type="ECO:0000313" key="2">
    <source>
        <dbReference type="EMBL" id="TXF95974.1"/>
    </source>
</evidence>
<comment type="caution">
    <text evidence="2">The sequence shown here is derived from an EMBL/GenBank/DDBJ whole genome shotgun (WGS) entry which is preliminary data.</text>
</comment>
<proteinExistence type="predicted"/>
<organism evidence="2 3">
    <name type="scientific">Massilia arenae</name>
    <dbReference type="NCBI Taxonomy" id="2603288"/>
    <lineage>
        <taxon>Bacteria</taxon>
        <taxon>Pseudomonadati</taxon>
        <taxon>Pseudomonadota</taxon>
        <taxon>Betaproteobacteria</taxon>
        <taxon>Burkholderiales</taxon>
        <taxon>Oxalobacteraceae</taxon>
        <taxon>Telluria group</taxon>
        <taxon>Massilia</taxon>
    </lineage>
</organism>
<dbReference type="Pfam" id="PF07042">
    <property type="entry name" value="TrfA"/>
    <property type="match status" value="1"/>
</dbReference>
<dbReference type="InterPro" id="IPR010751">
    <property type="entry name" value="TrfA"/>
</dbReference>
<sequence length="316" mass="35525">MADISNTPTEKAAPKARKPRATTKGRAPTDVAAINTDVPLQMGFWPDEVRGVPNAALRGALFSINQERELAKKRQKLATVDGYQIVFKGERYNQRDLDLWEMLLHIGRQQTYGKHIEFIASDLLKALGRPTGGTDYEELKEDISRLMGGVVEITFTDTKETFIGSLIHNAYREETTQRYAIVFDEKMRKLYDAGYTHVNWEQRRKLKGNSLAQWLHGFYATHAAPLRYKVETIRQLCGSTTERLTDFRKALRVSLEKLKGAGAITSWSIDAKSDLVTVRRKASVSQQRHLDNKTAAEASAEFSTGSTGTLSGFDSH</sequence>
<name>A0A5C7G107_9BURK</name>
<accession>A0A5C7G107</accession>
<feature type="region of interest" description="Disordered" evidence="1">
    <location>
        <begin position="1"/>
        <end position="29"/>
    </location>
</feature>
<feature type="compositionally biased region" description="Basic residues" evidence="1">
    <location>
        <begin position="14"/>
        <end position="23"/>
    </location>
</feature>
<reference evidence="2 3" key="1">
    <citation type="submission" date="2019-08" db="EMBL/GenBank/DDBJ databases">
        <title>Massilia golmudensis sp. nov., isolated from sand in the Qinghai-Tibetan Plateau.</title>
        <authorList>
            <person name="Zhang B."/>
        </authorList>
    </citation>
    <scope>NUCLEOTIDE SEQUENCE [LARGE SCALE GENOMIC DNA]</scope>
    <source>
        <strain evidence="2 3">GEM5</strain>
    </source>
</reference>
<evidence type="ECO:0000313" key="3">
    <source>
        <dbReference type="Proteomes" id="UP000321413"/>
    </source>
</evidence>
<dbReference type="EMBL" id="VPFD01000049">
    <property type="protein sequence ID" value="TXF95974.1"/>
    <property type="molecule type" value="Genomic_DNA"/>
</dbReference>
<gene>
    <name evidence="2" type="ORF">FVD38_25940</name>
</gene>